<dbReference type="InterPro" id="IPR036095">
    <property type="entry name" value="PTS_EIIB-like_sf"/>
</dbReference>
<dbReference type="InterPro" id="IPR036634">
    <property type="entry name" value="PRD_sf"/>
</dbReference>
<accession>A0A5K7WTW7</accession>
<feature type="domain" description="PRD" evidence="8">
    <location>
        <begin position="195"/>
        <end position="300"/>
    </location>
</feature>
<dbReference type="InterPro" id="IPR013196">
    <property type="entry name" value="HTH_11"/>
</dbReference>
<keyword evidence="1" id="KW-0808">Transferase</keyword>
<proteinExistence type="predicted"/>
<evidence type="ECO:0000313" key="10">
    <source>
        <dbReference type="Proteomes" id="UP000326951"/>
    </source>
</evidence>
<dbReference type="Pfam" id="PF08279">
    <property type="entry name" value="HTH_11"/>
    <property type="match status" value="1"/>
</dbReference>
<feature type="domain" description="PRD" evidence="8">
    <location>
        <begin position="303"/>
        <end position="408"/>
    </location>
</feature>
<feature type="domain" description="PTS EIIB type-2" evidence="7">
    <location>
        <begin position="411"/>
        <end position="500"/>
    </location>
</feature>
<evidence type="ECO:0000259" key="6">
    <source>
        <dbReference type="PROSITE" id="PS51094"/>
    </source>
</evidence>
<dbReference type="PROSITE" id="PS51099">
    <property type="entry name" value="PTS_EIIB_TYPE_2"/>
    <property type="match status" value="1"/>
</dbReference>
<dbReference type="Gene3D" id="1.10.10.10">
    <property type="entry name" value="Winged helix-like DNA-binding domain superfamily/Winged helix DNA-binding domain"/>
    <property type="match status" value="1"/>
</dbReference>
<dbReference type="Gene3D" id="3.40.930.10">
    <property type="entry name" value="Mannitol-specific EII, Chain A"/>
    <property type="match status" value="1"/>
</dbReference>
<feature type="domain" description="PTS EIIA type-2" evidence="6">
    <location>
        <begin position="536"/>
        <end position="683"/>
    </location>
</feature>
<keyword evidence="4" id="KW-0010">Activator</keyword>
<dbReference type="Pfam" id="PF02302">
    <property type="entry name" value="PTS_IIB"/>
    <property type="match status" value="1"/>
</dbReference>
<evidence type="ECO:0000256" key="4">
    <source>
        <dbReference type="ARBA" id="ARBA00023159"/>
    </source>
</evidence>
<dbReference type="Pfam" id="PF00874">
    <property type="entry name" value="PRD"/>
    <property type="match status" value="1"/>
</dbReference>
<evidence type="ECO:0000256" key="5">
    <source>
        <dbReference type="ARBA" id="ARBA00023163"/>
    </source>
</evidence>
<dbReference type="GO" id="GO:0009401">
    <property type="term" value="P:phosphoenolpyruvate-dependent sugar phosphotransferase system"/>
    <property type="evidence" value="ECO:0007669"/>
    <property type="project" value="InterPro"/>
</dbReference>
<keyword evidence="5" id="KW-0804">Transcription</keyword>
<dbReference type="PANTHER" id="PTHR30185:SF18">
    <property type="entry name" value="TRANSCRIPTIONAL REGULATOR MTLR"/>
    <property type="match status" value="1"/>
</dbReference>
<keyword evidence="3" id="KW-0805">Transcription regulation</keyword>
<dbReference type="PROSITE" id="PS51372">
    <property type="entry name" value="PRD_2"/>
    <property type="match status" value="2"/>
</dbReference>
<name>A0A5K7WTW7_9BACL</name>
<dbReference type="InterPro" id="IPR011608">
    <property type="entry name" value="PRD"/>
</dbReference>
<evidence type="ECO:0000259" key="7">
    <source>
        <dbReference type="PROSITE" id="PS51099"/>
    </source>
</evidence>
<evidence type="ECO:0000256" key="2">
    <source>
        <dbReference type="ARBA" id="ARBA00022737"/>
    </source>
</evidence>
<dbReference type="EMBL" id="AP021853">
    <property type="protein sequence ID" value="BBN98121.1"/>
    <property type="molecule type" value="Genomic_DNA"/>
</dbReference>
<dbReference type="SUPFAM" id="SSF52794">
    <property type="entry name" value="PTS system IIB component-like"/>
    <property type="match status" value="1"/>
</dbReference>
<evidence type="ECO:0000256" key="3">
    <source>
        <dbReference type="ARBA" id="ARBA00023015"/>
    </source>
</evidence>
<dbReference type="SUPFAM" id="SSF63520">
    <property type="entry name" value="PTS-regulatory domain, PRD"/>
    <property type="match status" value="2"/>
</dbReference>
<dbReference type="Proteomes" id="UP000326951">
    <property type="component" value="Chromosome"/>
</dbReference>
<dbReference type="Pfam" id="PF05043">
    <property type="entry name" value="Mga"/>
    <property type="match status" value="1"/>
</dbReference>
<dbReference type="InterPro" id="IPR013011">
    <property type="entry name" value="PTS_EIIB_2"/>
</dbReference>
<sequence>MVLTNREKMILELLLKTSGKHSALSIASYLQVSVRTVRRDLKNIERLLAPQGLQLVQNKDKSLCIQGANQAVFKLVQELSNVQPVDLSAKERKLFLFLKLFQSDESMKTGPLAHELAISSTTLTSDLDDLSDWTNDFGLTLSRKRGVGIQLIGSERAKRTALANFYLFYFNENLIEAIFQLNHQTLAEDQLVLHYFKANHLIVIDQAMKSNMKTLYAELADSDYISFLIQVCIAVQRYASGHPLQVDDQTESISTEMEALPFVGKIAAIVKNQLRIDLPVQEKAFMVTLLKGSRLQNAESIYFDQVITGKAIKKLIQHVSQALHVDLTNDFSLFQGLMAHLEPSLFRIRKDLASVNPLTKQIKTQYSVLFQIIERSLREVFQSIRFPDDEIAYIVLHFGSALEQRKQKRSIRALVVCPTGIGASKMLASRLKKEMKELYSIKIASIHDMEKLELDQFDLILSTVHLPKQKIPCLFVNPLLSQADIEAIKQVTDRIAGKKGQSLFLTDQEQIQEETGDHSLEQLMDEIDRLQAGIRAIMKTFKVIRPKGAETTQAILQMLLSQAADDLLVSDVSRVLCRLIEREQLAGLGIPGTDMALFHCRDRAVRSLCFRIAHLNEPIELAAMDGGRIPVRNILLLLAPETLHPMEQEVIRTVSSSLVDDRESTLIFASANETTIRAKLEANFYQLLIHKFK</sequence>
<protein>
    <submittedName>
        <fullName evidence="9">Transcriptional regulator MtlR</fullName>
    </submittedName>
</protein>
<dbReference type="AlphaFoldDB" id="A0A5K7WTW7"/>
<dbReference type="RefSeq" id="WP_139691991.1">
    <property type="nucleotide sequence ID" value="NZ_AP021853.1"/>
</dbReference>
<dbReference type="PANTHER" id="PTHR30185">
    <property type="entry name" value="CRYPTIC BETA-GLUCOSIDE BGL OPERON ANTITERMINATOR"/>
    <property type="match status" value="1"/>
</dbReference>
<dbReference type="InterPro" id="IPR050661">
    <property type="entry name" value="BglG_antiterminators"/>
</dbReference>
<dbReference type="GO" id="GO:0006355">
    <property type="term" value="P:regulation of DNA-templated transcription"/>
    <property type="evidence" value="ECO:0007669"/>
    <property type="project" value="InterPro"/>
</dbReference>
<dbReference type="GO" id="GO:0008982">
    <property type="term" value="F:protein-N(PI)-phosphohistidine-sugar phosphotransferase activity"/>
    <property type="evidence" value="ECO:0007669"/>
    <property type="project" value="InterPro"/>
</dbReference>
<dbReference type="CDD" id="cd05568">
    <property type="entry name" value="PTS_IIB_bgl_like"/>
    <property type="match status" value="1"/>
</dbReference>
<dbReference type="InterPro" id="IPR007737">
    <property type="entry name" value="Mga_HTH"/>
</dbReference>
<dbReference type="Gene3D" id="1.10.1790.10">
    <property type="entry name" value="PRD domain"/>
    <property type="match status" value="1"/>
</dbReference>
<evidence type="ECO:0000256" key="1">
    <source>
        <dbReference type="ARBA" id="ARBA00022679"/>
    </source>
</evidence>
<evidence type="ECO:0000259" key="8">
    <source>
        <dbReference type="PROSITE" id="PS51372"/>
    </source>
</evidence>
<dbReference type="InterPro" id="IPR036388">
    <property type="entry name" value="WH-like_DNA-bd_sf"/>
</dbReference>
<keyword evidence="2" id="KW-0677">Repeat</keyword>
<dbReference type="InterPro" id="IPR002178">
    <property type="entry name" value="PTS_EIIA_type-2_dom"/>
</dbReference>
<dbReference type="Pfam" id="PF00359">
    <property type="entry name" value="PTS_EIIA_2"/>
    <property type="match status" value="1"/>
</dbReference>
<dbReference type="SUPFAM" id="SSF55804">
    <property type="entry name" value="Phoshotransferase/anion transport protein"/>
    <property type="match status" value="1"/>
</dbReference>
<organism evidence="9 10">
    <name type="scientific">Sporolactobacillus terrae</name>
    <dbReference type="NCBI Taxonomy" id="269673"/>
    <lineage>
        <taxon>Bacteria</taxon>
        <taxon>Bacillati</taxon>
        <taxon>Bacillota</taxon>
        <taxon>Bacilli</taxon>
        <taxon>Bacillales</taxon>
        <taxon>Sporolactobacillaceae</taxon>
        <taxon>Sporolactobacillus</taxon>
    </lineage>
</organism>
<reference evidence="9 10" key="1">
    <citation type="submission" date="2019-09" db="EMBL/GenBank/DDBJ databases">
        <title>Complete genome sequence of Sporolactobacillus terrae 70-3.</title>
        <authorList>
            <person name="Tanaka N."/>
            <person name="Shiwa Y."/>
            <person name="Fujita N."/>
            <person name="Tanasupawat S."/>
        </authorList>
    </citation>
    <scope>NUCLEOTIDE SEQUENCE [LARGE SCALE GENOMIC DNA]</scope>
    <source>
        <strain evidence="9 10">70-3</strain>
    </source>
</reference>
<gene>
    <name evidence="9" type="primary">mtlR</name>
    <name evidence="9" type="ORF">St703_08260</name>
</gene>
<evidence type="ECO:0000313" key="9">
    <source>
        <dbReference type="EMBL" id="BBN98121.1"/>
    </source>
</evidence>
<dbReference type="InterPro" id="IPR016152">
    <property type="entry name" value="PTrfase/Anion_transptr"/>
</dbReference>
<dbReference type="Gene3D" id="3.40.50.2300">
    <property type="match status" value="1"/>
</dbReference>
<dbReference type="InterPro" id="IPR003501">
    <property type="entry name" value="PTS_EIIB_2/3"/>
</dbReference>
<dbReference type="PROSITE" id="PS51094">
    <property type="entry name" value="PTS_EIIA_TYPE_2"/>
    <property type="match status" value="1"/>
</dbReference>